<name>A0ABR1IUM5_9AGAR</name>
<evidence type="ECO:0000313" key="2">
    <source>
        <dbReference type="EMBL" id="KAK7439813.1"/>
    </source>
</evidence>
<proteinExistence type="predicted"/>
<evidence type="ECO:0000313" key="3">
    <source>
        <dbReference type="Proteomes" id="UP001498398"/>
    </source>
</evidence>
<evidence type="ECO:0000259" key="1">
    <source>
        <dbReference type="Pfam" id="PF06985"/>
    </source>
</evidence>
<gene>
    <name evidence="2" type="ORF">VKT23_017388</name>
</gene>
<reference evidence="2 3" key="1">
    <citation type="submission" date="2024-01" db="EMBL/GenBank/DDBJ databases">
        <title>A draft genome for the cacao thread blight pathogen Marasmiellus scandens.</title>
        <authorList>
            <person name="Baruah I.K."/>
            <person name="Leung J."/>
            <person name="Bukari Y."/>
            <person name="Amoako-Attah I."/>
            <person name="Meinhardt L.W."/>
            <person name="Bailey B.A."/>
            <person name="Cohen S.P."/>
        </authorList>
    </citation>
    <scope>NUCLEOTIDE SEQUENCE [LARGE SCALE GENOMIC DNA]</scope>
    <source>
        <strain evidence="2 3">GH-19</strain>
    </source>
</reference>
<feature type="domain" description="Heterokaryon incompatibility" evidence="1">
    <location>
        <begin position="90"/>
        <end position="188"/>
    </location>
</feature>
<accession>A0ABR1IUM5</accession>
<dbReference type="Proteomes" id="UP001498398">
    <property type="component" value="Unassembled WGS sequence"/>
</dbReference>
<dbReference type="PANTHER" id="PTHR33112">
    <property type="entry name" value="DOMAIN PROTEIN, PUTATIVE-RELATED"/>
    <property type="match status" value="1"/>
</dbReference>
<keyword evidence="3" id="KW-1185">Reference proteome</keyword>
<dbReference type="EMBL" id="JBANRG010000071">
    <property type="protein sequence ID" value="KAK7439813.1"/>
    <property type="molecule type" value="Genomic_DNA"/>
</dbReference>
<organism evidence="2 3">
    <name type="scientific">Marasmiellus scandens</name>
    <dbReference type="NCBI Taxonomy" id="2682957"/>
    <lineage>
        <taxon>Eukaryota</taxon>
        <taxon>Fungi</taxon>
        <taxon>Dikarya</taxon>
        <taxon>Basidiomycota</taxon>
        <taxon>Agaricomycotina</taxon>
        <taxon>Agaricomycetes</taxon>
        <taxon>Agaricomycetidae</taxon>
        <taxon>Agaricales</taxon>
        <taxon>Marasmiineae</taxon>
        <taxon>Omphalotaceae</taxon>
        <taxon>Marasmiellus</taxon>
    </lineage>
</organism>
<dbReference type="Pfam" id="PF06985">
    <property type="entry name" value="HET"/>
    <property type="match status" value="1"/>
</dbReference>
<protein>
    <recommendedName>
        <fullName evidence="1">Heterokaryon incompatibility domain-containing protein</fullName>
    </recommendedName>
</protein>
<dbReference type="InterPro" id="IPR010730">
    <property type="entry name" value="HET"/>
</dbReference>
<dbReference type="PANTHER" id="PTHR33112:SF12">
    <property type="entry name" value="HETEROKARYON INCOMPATIBILITY DOMAIN-CONTAINING PROTEIN"/>
    <property type="match status" value="1"/>
</dbReference>
<sequence>MEIVIWDPSSEEVKPLDTLLAKRLERKGGILGGEVIYSEPLAKIREDNNLPIDLTDFITPCRYRFIDCLEFVEQEKLRIVETPHLPIRKYAAVSHVWASLPAREDSLNGRGFFLVKCEEHNNGGPISIDVLHHTCLAALQERIRYLWLDRLCILQTETAKSKDDKKWQILNMHGIYFHSCISLVLLAGLQRFPTKREETDWIDRAWTFQEVMVSPESKVLFIENSALSSAGPRMLPIADYFSTWYPPGDLPVHDVWQRERRNKLVKALNVREQFRRNELSDVLTRFHTIWDWVQWRKSAHQVDVIFSVMGMLDIMLDPSHFHRDDRFGATTAIAQEMLLKDPADNSCVEIPLWKRISKSRVDMFKQQRELNVKTYMMSLPSLTELANFELELEQDNVEGFASATKVSVIYGSHRNKETTKLTPDELKKLRGKVNASVWGRPEDAFQYLLTNMEHGGVDNVSRMRQEADRISKLIPKPLMWKVACKTGTGVYNPFYDTFKTDGDIAIGICKRLSPVPSRAERVEASIEPNSDETKYVFGWCVQSGLWLGRGGYSVNESTPVPILTFWKFRVPDTLDEEMRAVLRNMNLTTP</sequence>
<comment type="caution">
    <text evidence="2">The sequence shown here is derived from an EMBL/GenBank/DDBJ whole genome shotgun (WGS) entry which is preliminary data.</text>
</comment>